<dbReference type="AlphaFoldDB" id="B9LNU5"/>
<accession>B9LNU5</accession>
<name>B9LNU5_HALLT</name>
<protein>
    <submittedName>
        <fullName evidence="1">Uncharacterized protein</fullName>
    </submittedName>
</protein>
<dbReference type="KEGG" id="hla:Hlac_1445"/>
<organism evidence="1 2">
    <name type="scientific">Halorubrum lacusprofundi (strain ATCC 49239 / DSM 5036 / JCM 8891 / ACAM 34)</name>
    <dbReference type="NCBI Taxonomy" id="416348"/>
    <lineage>
        <taxon>Archaea</taxon>
        <taxon>Methanobacteriati</taxon>
        <taxon>Methanobacteriota</taxon>
        <taxon>Stenosarchaea group</taxon>
        <taxon>Halobacteria</taxon>
        <taxon>Halobacteriales</taxon>
        <taxon>Haloferacaceae</taxon>
        <taxon>Halorubrum</taxon>
    </lineage>
</organism>
<proteinExistence type="predicted"/>
<dbReference type="HOGENOM" id="CLU_3371306_0_0_2"/>
<sequence length="34" mass="4005">MIKRLLKLAYYASSVITTLNLLRKLLRAVRSRSR</sequence>
<reference evidence="1 2" key="1">
    <citation type="journal article" date="2016" name="Stand. Genomic Sci.">
        <title>Complete genome sequence of the Antarctic Halorubrum lacusprofundi type strain ACAM 34.</title>
        <authorList>
            <person name="Anderson I.J."/>
            <person name="DasSarma P."/>
            <person name="Lucas S."/>
            <person name="Copeland A."/>
            <person name="Lapidus A."/>
            <person name="Del Rio T.G."/>
            <person name="Tice H."/>
            <person name="Dalin E."/>
            <person name="Bruce D.C."/>
            <person name="Goodwin L."/>
            <person name="Pitluck S."/>
            <person name="Sims D."/>
            <person name="Brettin T.S."/>
            <person name="Detter J.C."/>
            <person name="Han C.S."/>
            <person name="Larimer F."/>
            <person name="Hauser L."/>
            <person name="Land M."/>
            <person name="Ivanova N."/>
            <person name="Richardson P."/>
            <person name="Cavicchioli R."/>
            <person name="DasSarma S."/>
            <person name="Woese C.R."/>
            <person name="Kyrpides N.C."/>
        </authorList>
    </citation>
    <scope>NUCLEOTIDE SEQUENCE [LARGE SCALE GENOMIC DNA]</scope>
    <source>
        <strain evidence="2">ATCC 49239 / DSM 5036 / JCM 8891 / ACAM 34</strain>
    </source>
</reference>
<gene>
    <name evidence="1" type="ordered locus">Hlac_1445</name>
</gene>
<evidence type="ECO:0000313" key="1">
    <source>
        <dbReference type="EMBL" id="ACM57033.1"/>
    </source>
</evidence>
<evidence type="ECO:0000313" key="2">
    <source>
        <dbReference type="Proteomes" id="UP000000740"/>
    </source>
</evidence>
<dbReference type="Proteomes" id="UP000000740">
    <property type="component" value="Chromosome 1"/>
</dbReference>
<keyword evidence="2" id="KW-1185">Reference proteome</keyword>
<dbReference type="EMBL" id="CP001365">
    <property type="protein sequence ID" value="ACM57033.1"/>
    <property type="molecule type" value="Genomic_DNA"/>
</dbReference>